<gene>
    <name evidence="8" type="ORF">OsJ_23179</name>
</gene>
<dbReference type="PROSITE" id="PS50244">
    <property type="entry name" value="S5A_REDUCTASE"/>
    <property type="match status" value="1"/>
</dbReference>
<evidence type="ECO:0000313" key="8">
    <source>
        <dbReference type="EMBL" id="EAZ38777.1"/>
    </source>
</evidence>
<reference evidence="8" key="2">
    <citation type="submission" date="2008-12" db="EMBL/GenBank/DDBJ databases">
        <title>Improved gene annotation of the rice (Oryza sativa) genomes.</title>
        <authorList>
            <person name="Wang J."/>
            <person name="Li R."/>
            <person name="Fan W."/>
            <person name="Huang Q."/>
            <person name="Zhang J."/>
            <person name="Zhou Y."/>
            <person name="Hu Y."/>
            <person name="Zi S."/>
            <person name="Li J."/>
            <person name="Ni P."/>
            <person name="Zheng H."/>
            <person name="Zhang Y."/>
            <person name="Zhao M."/>
            <person name="Hao Q."/>
            <person name="McDermott J."/>
            <person name="Samudrala R."/>
            <person name="Kristiansen K."/>
            <person name="Wong G.K.-S."/>
        </authorList>
    </citation>
    <scope>NUCLEOTIDE SEQUENCE</scope>
</reference>
<keyword evidence="3 6" id="KW-0812">Transmembrane</keyword>
<feature type="transmembrane region" description="Helical" evidence="6">
    <location>
        <begin position="73"/>
        <end position="94"/>
    </location>
</feature>
<evidence type="ECO:0000256" key="5">
    <source>
        <dbReference type="ARBA" id="ARBA00023136"/>
    </source>
</evidence>
<evidence type="ECO:0000259" key="7">
    <source>
        <dbReference type="Pfam" id="PF02544"/>
    </source>
</evidence>
<dbReference type="InterPro" id="IPR039357">
    <property type="entry name" value="SRD5A/TECR"/>
</dbReference>
<dbReference type="Pfam" id="PF02544">
    <property type="entry name" value="Steroid_dh"/>
    <property type="match status" value="1"/>
</dbReference>
<dbReference type="PANTHER" id="PTHR10556:SF35">
    <property type="entry name" value="3-OXO-5-ALPHA-STEROID 4-DEHYDROGENASE FAMILY PROTEIN"/>
    <property type="match status" value="1"/>
</dbReference>
<sequence>MWWWPAFLYPPPAPAFVAAASVAQFALLANAGLGELRGEHMAYSKFWQVVAGKKKNGGGGGGGALLPSRQGMLVAYVPAFVAAAASFAVPGAVVGVRAQVLSAALTVHFLKRILEVLFIHQYSGSMPLNTAATISSSYLVITATMIYAQHLAAGLPDPPNAAGGSGGGERQYRIPTGGLFGLAACPHYLFEIVGFFGFAMIAQTAHALAVASGTVAYLAGRSCATRRWYESKFEDFPDSIKALVPYIL</sequence>
<keyword evidence="5 6" id="KW-0472">Membrane</keyword>
<reference evidence="8" key="1">
    <citation type="journal article" date="2005" name="PLoS Biol.">
        <title>The genomes of Oryza sativa: a history of duplications.</title>
        <authorList>
            <person name="Yu J."/>
            <person name="Wang J."/>
            <person name="Lin W."/>
            <person name="Li S."/>
            <person name="Li H."/>
            <person name="Zhou J."/>
            <person name="Ni P."/>
            <person name="Dong W."/>
            <person name="Hu S."/>
            <person name="Zeng C."/>
            <person name="Zhang J."/>
            <person name="Zhang Y."/>
            <person name="Li R."/>
            <person name="Xu Z."/>
            <person name="Li S."/>
            <person name="Li X."/>
            <person name="Zheng H."/>
            <person name="Cong L."/>
            <person name="Lin L."/>
            <person name="Yin J."/>
            <person name="Geng J."/>
            <person name="Li G."/>
            <person name="Shi J."/>
            <person name="Liu J."/>
            <person name="Lv H."/>
            <person name="Li J."/>
            <person name="Wang J."/>
            <person name="Deng Y."/>
            <person name="Ran L."/>
            <person name="Shi X."/>
            <person name="Wang X."/>
            <person name="Wu Q."/>
            <person name="Li C."/>
            <person name="Ren X."/>
            <person name="Wang J."/>
            <person name="Wang X."/>
            <person name="Li D."/>
            <person name="Liu D."/>
            <person name="Zhang X."/>
            <person name="Ji Z."/>
            <person name="Zhao W."/>
            <person name="Sun Y."/>
            <person name="Zhang Z."/>
            <person name="Bao J."/>
            <person name="Han Y."/>
            <person name="Dong L."/>
            <person name="Ji J."/>
            <person name="Chen P."/>
            <person name="Wu S."/>
            <person name="Liu J."/>
            <person name="Xiao Y."/>
            <person name="Bu D."/>
            <person name="Tan J."/>
            <person name="Yang L."/>
            <person name="Ye C."/>
            <person name="Zhang J."/>
            <person name="Xu J."/>
            <person name="Zhou Y."/>
            <person name="Yu Y."/>
            <person name="Zhang B."/>
            <person name="Zhuang S."/>
            <person name="Wei H."/>
            <person name="Liu B."/>
            <person name="Lei M."/>
            <person name="Yu H."/>
            <person name="Li Y."/>
            <person name="Xu H."/>
            <person name="Wei S."/>
            <person name="He X."/>
            <person name="Fang L."/>
            <person name="Zhang Z."/>
            <person name="Zhang Y."/>
            <person name="Huang X."/>
            <person name="Su Z."/>
            <person name="Tong W."/>
            <person name="Li J."/>
            <person name="Tong Z."/>
            <person name="Li S."/>
            <person name="Ye J."/>
            <person name="Wang L."/>
            <person name="Fang L."/>
            <person name="Lei T."/>
            <person name="Chen C."/>
            <person name="Chen H."/>
            <person name="Xu Z."/>
            <person name="Li H."/>
            <person name="Huang H."/>
            <person name="Zhang F."/>
            <person name="Xu H."/>
            <person name="Li N."/>
            <person name="Zhao C."/>
            <person name="Li S."/>
            <person name="Dong L."/>
            <person name="Huang Y."/>
            <person name="Li L."/>
            <person name="Xi Y."/>
            <person name="Qi Q."/>
            <person name="Li W."/>
            <person name="Zhang B."/>
            <person name="Hu W."/>
            <person name="Zhang Y."/>
            <person name="Tian X."/>
            <person name="Jiao Y."/>
            <person name="Liang X."/>
            <person name="Jin J."/>
            <person name="Gao L."/>
            <person name="Zheng W."/>
            <person name="Hao B."/>
            <person name="Liu S."/>
            <person name="Wang W."/>
            <person name="Yuan L."/>
            <person name="Cao M."/>
            <person name="McDermott J."/>
            <person name="Samudrala R."/>
            <person name="Wang J."/>
            <person name="Wong G.K."/>
            <person name="Yang H."/>
        </authorList>
    </citation>
    <scope>NUCLEOTIDE SEQUENCE [LARGE SCALE GENOMIC DNA]</scope>
</reference>
<keyword evidence="4 6" id="KW-1133">Transmembrane helix</keyword>
<dbReference type="AlphaFoldDB" id="A3BGT8"/>
<proteinExistence type="inferred from homology"/>
<feature type="transmembrane region" description="Helical" evidence="6">
    <location>
        <begin position="12"/>
        <end position="33"/>
    </location>
</feature>
<evidence type="ECO:0000256" key="6">
    <source>
        <dbReference type="SAM" id="Phobius"/>
    </source>
</evidence>
<dbReference type="GO" id="GO:0006629">
    <property type="term" value="P:lipid metabolic process"/>
    <property type="evidence" value="ECO:0007669"/>
    <property type="project" value="InterPro"/>
</dbReference>
<comment type="subcellular location">
    <subcellularLocation>
        <location evidence="1">Membrane</location>
        <topology evidence="1">Multi-pass membrane protein</topology>
    </subcellularLocation>
</comment>
<name>A3BGT8_ORYSJ</name>
<feature type="transmembrane region" description="Helical" evidence="6">
    <location>
        <begin position="192"/>
        <end position="219"/>
    </location>
</feature>
<evidence type="ECO:0000256" key="2">
    <source>
        <dbReference type="ARBA" id="ARBA00007742"/>
    </source>
</evidence>
<dbReference type="EMBL" id="CM000144">
    <property type="protein sequence ID" value="EAZ38777.1"/>
    <property type="molecule type" value="Genomic_DNA"/>
</dbReference>
<accession>A3BGT8</accession>
<comment type="similarity">
    <text evidence="2">Belongs to the steroid 5-alpha reductase family.</text>
</comment>
<evidence type="ECO:0000256" key="4">
    <source>
        <dbReference type="ARBA" id="ARBA00022989"/>
    </source>
</evidence>
<evidence type="ECO:0000256" key="3">
    <source>
        <dbReference type="ARBA" id="ARBA00022692"/>
    </source>
</evidence>
<evidence type="ECO:0000256" key="1">
    <source>
        <dbReference type="ARBA" id="ARBA00004141"/>
    </source>
</evidence>
<feature type="domain" description="3-oxo-5-alpha-steroid 4-dehydrogenase C-terminal" evidence="7">
    <location>
        <begin position="168"/>
        <end position="248"/>
    </location>
</feature>
<dbReference type="GO" id="GO:0016020">
    <property type="term" value="C:membrane"/>
    <property type="evidence" value="ECO:0007669"/>
    <property type="project" value="UniProtKB-SubCell"/>
</dbReference>
<dbReference type="GO" id="GO:0016627">
    <property type="term" value="F:oxidoreductase activity, acting on the CH-CH group of donors"/>
    <property type="evidence" value="ECO:0007669"/>
    <property type="project" value="InterPro"/>
</dbReference>
<protein>
    <recommendedName>
        <fullName evidence="7">3-oxo-5-alpha-steroid 4-dehydrogenase C-terminal domain-containing protein</fullName>
    </recommendedName>
</protein>
<organism evidence="8">
    <name type="scientific">Oryza sativa subsp. japonica</name>
    <name type="common">Rice</name>
    <dbReference type="NCBI Taxonomy" id="39947"/>
    <lineage>
        <taxon>Eukaryota</taxon>
        <taxon>Viridiplantae</taxon>
        <taxon>Streptophyta</taxon>
        <taxon>Embryophyta</taxon>
        <taxon>Tracheophyta</taxon>
        <taxon>Spermatophyta</taxon>
        <taxon>Magnoliopsida</taxon>
        <taxon>Liliopsida</taxon>
        <taxon>Poales</taxon>
        <taxon>Poaceae</taxon>
        <taxon>BOP clade</taxon>
        <taxon>Oryzoideae</taxon>
        <taxon>Oryzeae</taxon>
        <taxon>Oryzinae</taxon>
        <taxon>Oryza</taxon>
        <taxon>Oryza sativa</taxon>
    </lineage>
</organism>
<dbReference type="Proteomes" id="UP000007752">
    <property type="component" value="Chromosome 7"/>
</dbReference>
<dbReference type="InterPro" id="IPR001104">
    <property type="entry name" value="3-oxo-5_a-steroid_4-DH_C"/>
</dbReference>
<dbReference type="PANTHER" id="PTHR10556">
    <property type="entry name" value="3-OXO-5-ALPHA-STEROID 4-DEHYDROGENASE"/>
    <property type="match status" value="1"/>
</dbReference>